<keyword evidence="7" id="KW-0464">Manganese</keyword>
<dbReference type="Proteomes" id="UP000284763">
    <property type="component" value="Unassembled WGS sequence"/>
</dbReference>
<evidence type="ECO:0000256" key="4">
    <source>
        <dbReference type="ARBA" id="ARBA00022842"/>
    </source>
</evidence>
<evidence type="ECO:0000259" key="8">
    <source>
        <dbReference type="Pfam" id="PF01996"/>
    </source>
</evidence>
<evidence type="ECO:0000256" key="1">
    <source>
        <dbReference type="ARBA" id="ARBA00022598"/>
    </source>
</evidence>
<dbReference type="InterPro" id="IPR008225">
    <property type="entry name" value="F420-0_g-glutamyl_ligase"/>
</dbReference>
<evidence type="ECO:0000256" key="5">
    <source>
        <dbReference type="ARBA" id="ARBA00022958"/>
    </source>
</evidence>
<dbReference type="GO" id="GO:0005525">
    <property type="term" value="F:GTP binding"/>
    <property type="evidence" value="ECO:0007669"/>
    <property type="project" value="UniProtKB-KW"/>
</dbReference>
<reference evidence="9 10" key="1">
    <citation type="submission" date="2018-08" db="EMBL/GenBank/DDBJ databases">
        <title>The metabolism and importance of syntrophic acetate oxidation coupled to methane or sulfide production in haloalkaline environments.</title>
        <authorList>
            <person name="Timmers P.H.A."/>
            <person name="Vavourakis C.D."/>
            <person name="Sorokin D.Y."/>
            <person name="Sinninghe Damste J.S."/>
            <person name="Muyzer G."/>
            <person name="Stams A.J.M."/>
            <person name="Plugge C.M."/>
        </authorList>
    </citation>
    <scope>NUCLEOTIDE SEQUENCE [LARGE SCALE GENOMIC DNA]</scope>
    <source>
        <strain evidence="9">MSAO_Arc3</strain>
    </source>
</reference>
<evidence type="ECO:0000256" key="3">
    <source>
        <dbReference type="ARBA" id="ARBA00022741"/>
    </source>
</evidence>
<sequence length="250" mass="27361">MIPLNDIPIIEEGDDIADIVCKSISIRDEDIIIIASTIIAKSEGEFFSLENIKPGNKAIKIANRCNMKPELVQAILDRSNECLIEAPFILVEHKNGSICVNAGVDDSNVESGLYLDLPKDSDRSAREISRRITELTSHNVSVIITDTNGRAFRNGQMAVAVGIANIEPIRDWVGEKDLFGNELQITQEAIADELAAAANLLMGEGNGGTPVIIIRGMNLFSNKKCSVKELYRDKEQDIIRKGLSALKNNS</sequence>
<comment type="caution">
    <text evidence="9">The sequence shown here is derived from an EMBL/GenBank/DDBJ whole genome shotgun (WGS) entry which is preliminary data.</text>
</comment>
<evidence type="ECO:0000313" key="10">
    <source>
        <dbReference type="Proteomes" id="UP000284763"/>
    </source>
</evidence>
<accession>A0A3R7XVL9</accession>
<dbReference type="NCBIfam" id="NF009809">
    <property type="entry name" value="PRK13293.1"/>
    <property type="match status" value="1"/>
</dbReference>
<dbReference type="InterPro" id="IPR002847">
    <property type="entry name" value="F420-0_gamma-glut_ligase-dom"/>
</dbReference>
<dbReference type="PANTHER" id="PTHR47917">
    <property type="match status" value="1"/>
</dbReference>
<dbReference type="EC" id="6.3.2.31" evidence="9"/>
<dbReference type="EMBL" id="QZAB01000112">
    <property type="protein sequence ID" value="RQD90671.1"/>
    <property type="molecule type" value="Genomic_DNA"/>
</dbReference>
<protein>
    <submittedName>
        <fullName evidence="9">Coenzyme F420-0:L-glutamate ligase</fullName>
        <ecNumber evidence="9">6.3.2.31</ecNumber>
    </submittedName>
</protein>
<dbReference type="SUPFAM" id="SSF144010">
    <property type="entry name" value="CofE-like"/>
    <property type="match status" value="1"/>
</dbReference>
<dbReference type="Gene3D" id="3.30.1330.100">
    <property type="entry name" value="CofE-like"/>
    <property type="match status" value="1"/>
</dbReference>
<dbReference type="NCBIfam" id="TIGR01916">
    <property type="entry name" value="F420_cofE"/>
    <property type="match status" value="1"/>
</dbReference>
<name>A0A3R7XVL9_9EURY</name>
<proteinExistence type="predicted"/>
<dbReference type="PANTHER" id="PTHR47917:SF1">
    <property type="entry name" value="COENZYME F420:L-GLUTAMATE LIGASE"/>
    <property type="match status" value="1"/>
</dbReference>
<evidence type="ECO:0000256" key="2">
    <source>
        <dbReference type="ARBA" id="ARBA00022723"/>
    </source>
</evidence>
<evidence type="ECO:0000256" key="7">
    <source>
        <dbReference type="ARBA" id="ARBA00023211"/>
    </source>
</evidence>
<keyword evidence="2" id="KW-0479">Metal-binding</keyword>
<dbReference type="GO" id="GO:0052618">
    <property type="term" value="F:coenzyme F420-0:L-glutamate ligase activity"/>
    <property type="evidence" value="ECO:0007669"/>
    <property type="project" value="UniProtKB-EC"/>
</dbReference>
<keyword evidence="1 9" id="KW-0436">Ligase</keyword>
<dbReference type="Gene3D" id="3.90.1660.10">
    <property type="entry name" value="CofE-like domain"/>
    <property type="match status" value="1"/>
</dbReference>
<keyword evidence="6" id="KW-0342">GTP-binding</keyword>
<dbReference type="AlphaFoldDB" id="A0A3R7XVL9"/>
<gene>
    <name evidence="9" type="ORF">D5R95_01695</name>
</gene>
<feature type="domain" description="Coenzyme F420:L-glutamate ligase-like" evidence="8">
    <location>
        <begin position="7"/>
        <end position="216"/>
    </location>
</feature>
<dbReference type="GO" id="GO:0046872">
    <property type="term" value="F:metal ion binding"/>
    <property type="evidence" value="ECO:0007669"/>
    <property type="project" value="UniProtKB-KW"/>
</dbReference>
<evidence type="ECO:0000256" key="6">
    <source>
        <dbReference type="ARBA" id="ARBA00023134"/>
    </source>
</evidence>
<keyword evidence="4" id="KW-0460">Magnesium</keyword>
<organism evidence="9 10">
    <name type="scientific">Methanosalsum natronophilum</name>
    <dbReference type="NCBI Taxonomy" id="768733"/>
    <lineage>
        <taxon>Archaea</taxon>
        <taxon>Methanobacteriati</taxon>
        <taxon>Methanobacteriota</taxon>
        <taxon>Stenosarchaea group</taxon>
        <taxon>Methanomicrobia</taxon>
        <taxon>Methanosarcinales</taxon>
        <taxon>Methanosarcinaceae</taxon>
        <taxon>Methanosalsum</taxon>
    </lineage>
</organism>
<dbReference type="Pfam" id="PF01996">
    <property type="entry name" value="F420_ligase"/>
    <property type="match status" value="1"/>
</dbReference>
<keyword evidence="5" id="KW-0630">Potassium</keyword>
<keyword evidence="3" id="KW-0547">Nucleotide-binding</keyword>
<evidence type="ECO:0000313" key="9">
    <source>
        <dbReference type="EMBL" id="RQD90671.1"/>
    </source>
</evidence>